<feature type="domain" description="EF-hand" evidence="6">
    <location>
        <begin position="81"/>
        <end position="116"/>
    </location>
</feature>
<organism evidence="7 8">
    <name type="scientific">Stentor coeruleus</name>
    <dbReference type="NCBI Taxonomy" id="5963"/>
    <lineage>
        <taxon>Eukaryota</taxon>
        <taxon>Sar</taxon>
        <taxon>Alveolata</taxon>
        <taxon>Ciliophora</taxon>
        <taxon>Postciliodesmatophora</taxon>
        <taxon>Heterotrichea</taxon>
        <taxon>Heterotrichida</taxon>
        <taxon>Stentoridae</taxon>
        <taxon>Stentor</taxon>
    </lineage>
</organism>
<dbReference type="EMBL" id="MPUH01000509">
    <property type="protein sequence ID" value="OMJ78689.1"/>
    <property type="molecule type" value="Genomic_DNA"/>
</dbReference>
<keyword evidence="3" id="KW-0677">Repeat</keyword>
<reference evidence="7 8" key="1">
    <citation type="submission" date="2016-11" db="EMBL/GenBank/DDBJ databases">
        <title>The macronuclear genome of Stentor coeruleus: a giant cell with tiny introns.</title>
        <authorList>
            <person name="Slabodnick M."/>
            <person name="Ruby J.G."/>
            <person name="Reiff S.B."/>
            <person name="Swart E.C."/>
            <person name="Gosai S."/>
            <person name="Prabakaran S."/>
            <person name="Witkowska E."/>
            <person name="Larue G.E."/>
            <person name="Fisher S."/>
            <person name="Freeman R.M."/>
            <person name="Gunawardena J."/>
            <person name="Chu W."/>
            <person name="Stover N.A."/>
            <person name="Gregory B.D."/>
            <person name="Nowacki M."/>
            <person name="Derisi J."/>
            <person name="Roy S.W."/>
            <person name="Marshall W.F."/>
            <person name="Sood P."/>
        </authorList>
    </citation>
    <scope>NUCLEOTIDE SEQUENCE [LARGE SCALE GENOMIC DNA]</scope>
    <source>
        <strain evidence="7">WM001</strain>
    </source>
</reference>
<evidence type="ECO:0000313" key="7">
    <source>
        <dbReference type="EMBL" id="OMJ78689.1"/>
    </source>
</evidence>
<evidence type="ECO:0000313" key="8">
    <source>
        <dbReference type="Proteomes" id="UP000187209"/>
    </source>
</evidence>
<dbReference type="PROSITE" id="PS00018">
    <property type="entry name" value="EF_HAND_1"/>
    <property type="match status" value="4"/>
</dbReference>
<feature type="domain" description="EF-hand" evidence="6">
    <location>
        <begin position="7"/>
        <end position="42"/>
    </location>
</feature>
<dbReference type="GO" id="GO:0016460">
    <property type="term" value="C:myosin II complex"/>
    <property type="evidence" value="ECO:0007669"/>
    <property type="project" value="TreeGrafter"/>
</dbReference>
<keyword evidence="4" id="KW-0106">Calcium</keyword>
<dbReference type="PANTHER" id="PTHR23048:SF0">
    <property type="entry name" value="CALMODULIN LIKE 3"/>
    <property type="match status" value="1"/>
</dbReference>
<evidence type="ECO:0000256" key="1">
    <source>
        <dbReference type="ARBA" id="ARBA00020786"/>
    </source>
</evidence>
<evidence type="ECO:0000256" key="2">
    <source>
        <dbReference type="ARBA" id="ARBA00022723"/>
    </source>
</evidence>
<gene>
    <name evidence="7" type="ORF">SteCoe_21455</name>
</gene>
<dbReference type="InterPro" id="IPR050230">
    <property type="entry name" value="CALM/Myosin/TropC-like"/>
</dbReference>
<dbReference type="PANTHER" id="PTHR23048">
    <property type="entry name" value="MYOSIN LIGHT CHAIN 1, 3"/>
    <property type="match status" value="1"/>
</dbReference>
<dbReference type="GO" id="GO:0005509">
    <property type="term" value="F:calcium ion binding"/>
    <property type="evidence" value="ECO:0007669"/>
    <property type="project" value="InterPro"/>
</dbReference>
<feature type="domain" description="EF-hand" evidence="6">
    <location>
        <begin position="117"/>
        <end position="150"/>
    </location>
</feature>
<dbReference type="Proteomes" id="UP000187209">
    <property type="component" value="Unassembled WGS sequence"/>
</dbReference>
<dbReference type="SMART" id="SM00054">
    <property type="entry name" value="EFh"/>
    <property type="match status" value="4"/>
</dbReference>
<keyword evidence="2" id="KW-0479">Metal-binding</keyword>
<evidence type="ECO:0000256" key="4">
    <source>
        <dbReference type="ARBA" id="ARBA00022837"/>
    </source>
</evidence>
<dbReference type="OrthoDB" id="191686at2759"/>
<evidence type="ECO:0000256" key="3">
    <source>
        <dbReference type="ARBA" id="ARBA00022737"/>
    </source>
</evidence>
<protein>
    <recommendedName>
        <fullName evidence="1">Calmodulin</fullName>
    </recommendedName>
</protein>
<dbReference type="Gene3D" id="1.10.238.10">
    <property type="entry name" value="EF-hand"/>
    <property type="match status" value="2"/>
</dbReference>
<dbReference type="InterPro" id="IPR018247">
    <property type="entry name" value="EF_Hand_1_Ca_BS"/>
</dbReference>
<dbReference type="InterPro" id="IPR002048">
    <property type="entry name" value="EF_hand_dom"/>
</dbReference>
<proteinExistence type="predicted"/>
<evidence type="ECO:0000256" key="5">
    <source>
        <dbReference type="ARBA" id="ARBA00022990"/>
    </source>
</evidence>
<evidence type="ECO:0000259" key="6">
    <source>
        <dbReference type="PROSITE" id="PS50222"/>
    </source>
</evidence>
<feature type="domain" description="EF-hand" evidence="6">
    <location>
        <begin position="43"/>
        <end position="78"/>
    </location>
</feature>
<comment type="caution">
    <text evidence="7">The sequence shown here is derived from an EMBL/GenBank/DDBJ whole genome shotgun (WGS) entry which is preliminary data.</text>
</comment>
<dbReference type="FunFam" id="1.10.238.10:FF:000001">
    <property type="entry name" value="Calmodulin 1"/>
    <property type="match status" value="1"/>
</dbReference>
<dbReference type="CDD" id="cd00051">
    <property type="entry name" value="EFh"/>
    <property type="match status" value="1"/>
</dbReference>
<dbReference type="SUPFAM" id="SSF47473">
    <property type="entry name" value="EF-hand"/>
    <property type="match status" value="1"/>
</dbReference>
<name>A0A1R2BPC3_9CILI</name>
<dbReference type="AlphaFoldDB" id="A0A1R2BPC3"/>
<dbReference type="Pfam" id="PF13499">
    <property type="entry name" value="EF-hand_7"/>
    <property type="match status" value="2"/>
</dbReference>
<dbReference type="PROSITE" id="PS50222">
    <property type="entry name" value="EF_HAND_2"/>
    <property type="match status" value="4"/>
</dbReference>
<accession>A0A1R2BPC3</accession>
<keyword evidence="8" id="KW-1185">Reference proteome</keyword>
<dbReference type="InterPro" id="IPR011992">
    <property type="entry name" value="EF-hand-dom_pair"/>
</dbReference>
<sequence>MESLSEEQIQEINDVFDVIDENQNGSIDISELARGLRCLGLNPTNGEIKELMEKYDANDTKSLDREEFAHLFVECLSSFSTTEDLLRDQFKKLDTNEDGFITAEELRKLLLYGEEQLQEEEVDSIITEFDKNGDGRISMEEFLEGVLGKA</sequence>
<keyword evidence="5" id="KW-0007">Acetylation</keyword>